<dbReference type="PANTHER" id="PTHR34220:SF7">
    <property type="entry name" value="SENSOR HISTIDINE KINASE YPDA"/>
    <property type="match status" value="1"/>
</dbReference>
<dbReference type="RefSeq" id="WP_140605663.1">
    <property type="nucleotide sequence ID" value="NZ_SAWY01000041.1"/>
</dbReference>
<keyword evidence="1" id="KW-1133">Transmembrane helix</keyword>
<dbReference type="InterPro" id="IPR010559">
    <property type="entry name" value="Sig_transdc_His_kin_internal"/>
</dbReference>
<keyword evidence="4" id="KW-1185">Reference proteome</keyword>
<dbReference type="EMBL" id="SAWY01000041">
    <property type="protein sequence ID" value="TPH12132.1"/>
    <property type="molecule type" value="Genomic_DNA"/>
</dbReference>
<evidence type="ECO:0000313" key="3">
    <source>
        <dbReference type="EMBL" id="TPH12132.1"/>
    </source>
</evidence>
<keyword evidence="3" id="KW-0418">Kinase</keyword>
<keyword evidence="1" id="KW-0812">Transmembrane</keyword>
<gene>
    <name evidence="3" type="ORF">EPA86_17410</name>
</gene>
<evidence type="ECO:0000313" key="4">
    <source>
        <dbReference type="Proteomes" id="UP000315303"/>
    </source>
</evidence>
<dbReference type="Gene3D" id="3.30.565.10">
    <property type="entry name" value="Histidine kinase-like ATPase, C-terminal domain"/>
    <property type="match status" value="1"/>
</dbReference>
<dbReference type="InterPro" id="IPR036890">
    <property type="entry name" value="HATPase_C_sf"/>
</dbReference>
<dbReference type="PANTHER" id="PTHR34220">
    <property type="entry name" value="SENSOR HISTIDINE KINASE YPDA"/>
    <property type="match status" value="1"/>
</dbReference>
<feature type="transmembrane region" description="Helical" evidence="1">
    <location>
        <begin position="138"/>
        <end position="161"/>
    </location>
</feature>
<evidence type="ECO:0000256" key="1">
    <source>
        <dbReference type="SAM" id="Phobius"/>
    </source>
</evidence>
<feature type="transmembrane region" description="Helical" evidence="1">
    <location>
        <begin position="30"/>
        <end position="50"/>
    </location>
</feature>
<dbReference type="InterPro" id="IPR003594">
    <property type="entry name" value="HATPase_dom"/>
</dbReference>
<evidence type="ECO:0000259" key="2">
    <source>
        <dbReference type="PROSITE" id="PS50109"/>
    </source>
</evidence>
<dbReference type="Pfam" id="PF02518">
    <property type="entry name" value="HATPase_c"/>
    <property type="match status" value="1"/>
</dbReference>
<feature type="transmembrane region" description="Helical" evidence="1">
    <location>
        <begin position="65"/>
        <end position="85"/>
    </location>
</feature>
<comment type="caution">
    <text evidence="3">The sequence shown here is derived from an EMBL/GenBank/DDBJ whole genome shotgun (WGS) entry which is preliminary data.</text>
</comment>
<proteinExistence type="predicted"/>
<dbReference type="InterPro" id="IPR005467">
    <property type="entry name" value="His_kinase_dom"/>
</dbReference>
<accession>A0A502KKN1</accession>
<protein>
    <submittedName>
        <fullName evidence="3">Histidine kinase</fullName>
    </submittedName>
</protein>
<keyword evidence="1" id="KW-0472">Membrane</keyword>
<dbReference type="GO" id="GO:0016020">
    <property type="term" value="C:membrane"/>
    <property type="evidence" value="ECO:0007669"/>
    <property type="project" value="InterPro"/>
</dbReference>
<dbReference type="OrthoDB" id="2514702at2"/>
<sequence length="374" mass="43347">MNLQNAQVQPKEENLLDIEPQAFSKQSHQFWTIQITGWLGYFLVVFIAIIRPQFDDPNFDLTRQLINLFAETFSGFCLSYLQWQLIQRVVHLPLNKMLIISFTSSAVLGLLYNVIKLSCYKVIVYQQQWNEAWDMLEFGGWLLFSLSTMFVWTSIFFIMLYNHKLQKEHAQLLRAQTLATDAQLQMLRYQLNPHFMFNTMNAISTLIYKHENDKANEMLDKLCEFFRYSLDFKAKSKTSLKKELDLLALYLSIEKVRFGDRLNVEMVIKDEAMNCQVPNMLLQPLVENAIKYAIEPIKEGGMITIKAYCLAQRLNVQVIDNGQGIQKSKQQGFGIGISNTKARLDAMFNGDYEINLLTHEDKGVSVNISMPIET</sequence>
<dbReference type="Proteomes" id="UP000315303">
    <property type="component" value="Unassembled WGS sequence"/>
</dbReference>
<dbReference type="SUPFAM" id="SSF55874">
    <property type="entry name" value="ATPase domain of HSP90 chaperone/DNA topoisomerase II/histidine kinase"/>
    <property type="match status" value="1"/>
</dbReference>
<dbReference type="InterPro" id="IPR050640">
    <property type="entry name" value="Bact_2-comp_sensor_kinase"/>
</dbReference>
<dbReference type="AlphaFoldDB" id="A0A502KKN1"/>
<dbReference type="Pfam" id="PF06580">
    <property type="entry name" value="His_kinase"/>
    <property type="match status" value="1"/>
</dbReference>
<feature type="domain" description="Histidine kinase" evidence="2">
    <location>
        <begin position="281"/>
        <end position="374"/>
    </location>
</feature>
<keyword evidence="3" id="KW-0808">Transferase</keyword>
<reference evidence="3 4" key="1">
    <citation type="submission" date="2019-01" db="EMBL/GenBank/DDBJ databases">
        <title>Litorilituus lipolytica sp. nov., isolated from intertidal sand of the Yellow Sea in China.</title>
        <authorList>
            <person name="Liu A."/>
        </authorList>
    </citation>
    <scope>NUCLEOTIDE SEQUENCE [LARGE SCALE GENOMIC DNA]</scope>
    <source>
        <strain evidence="3 4">RZ04</strain>
    </source>
</reference>
<dbReference type="PROSITE" id="PS50109">
    <property type="entry name" value="HIS_KIN"/>
    <property type="match status" value="1"/>
</dbReference>
<dbReference type="SMART" id="SM00387">
    <property type="entry name" value="HATPase_c"/>
    <property type="match status" value="1"/>
</dbReference>
<dbReference type="GO" id="GO:0000155">
    <property type="term" value="F:phosphorelay sensor kinase activity"/>
    <property type="evidence" value="ECO:0007669"/>
    <property type="project" value="InterPro"/>
</dbReference>
<feature type="transmembrane region" description="Helical" evidence="1">
    <location>
        <begin position="97"/>
        <end position="115"/>
    </location>
</feature>
<name>A0A502KKN1_9GAMM</name>
<organism evidence="3 4">
    <name type="scientific">Litorilituus lipolyticus</name>
    <dbReference type="NCBI Taxonomy" id="2491017"/>
    <lineage>
        <taxon>Bacteria</taxon>
        <taxon>Pseudomonadati</taxon>
        <taxon>Pseudomonadota</taxon>
        <taxon>Gammaproteobacteria</taxon>
        <taxon>Alteromonadales</taxon>
        <taxon>Colwelliaceae</taxon>
        <taxon>Litorilituus</taxon>
    </lineage>
</organism>